<evidence type="ECO:0000259" key="9">
    <source>
        <dbReference type="PROSITE" id="PS51352"/>
    </source>
</evidence>
<dbReference type="GO" id="GO:0016491">
    <property type="term" value="F:oxidoreductase activity"/>
    <property type="evidence" value="ECO:0007669"/>
    <property type="project" value="InterPro"/>
</dbReference>
<dbReference type="Gene3D" id="3.40.30.10">
    <property type="entry name" value="Glutaredoxin"/>
    <property type="match status" value="1"/>
</dbReference>
<comment type="pathway">
    <text evidence="3">One-carbon metabolism; methylamine degradation.</text>
</comment>
<reference evidence="11" key="1">
    <citation type="submission" date="2019-04" db="EMBL/GenBank/DDBJ databases">
        <title>Genome sequence of Pseudomonas putida 1290, an auxin catabolizing strain.</title>
        <authorList>
            <person name="Laird T.S."/>
            <person name="Leveau J.H.J."/>
        </authorList>
    </citation>
    <scope>NUCLEOTIDE SEQUENCE [LARGE SCALE GENOMIC DNA]</scope>
    <source>
        <strain evidence="11">1290</strain>
    </source>
</reference>
<evidence type="ECO:0000256" key="5">
    <source>
        <dbReference type="ARBA" id="ARBA00022692"/>
    </source>
</evidence>
<organism evidence="10 11">
    <name type="scientific">Pseudomonas putida</name>
    <name type="common">Arthrobacter siderocapsulatus</name>
    <dbReference type="NCBI Taxonomy" id="303"/>
    <lineage>
        <taxon>Bacteria</taxon>
        <taxon>Pseudomonadati</taxon>
        <taxon>Pseudomonadota</taxon>
        <taxon>Gammaproteobacteria</taxon>
        <taxon>Pseudomonadales</taxon>
        <taxon>Pseudomonadaceae</taxon>
        <taxon>Pseudomonas</taxon>
    </lineage>
</organism>
<keyword evidence="7" id="KW-0472">Membrane</keyword>
<dbReference type="UniPathway" id="UPA00895"/>
<dbReference type="NCBIfam" id="TIGR02661">
    <property type="entry name" value="MauD"/>
    <property type="match status" value="1"/>
</dbReference>
<sequence>MQLLIASNILLWLLLIAVAFTVMALVRQIGVLHGRIAPAGALMVDKGVTVNDPAPQVTAADRHGRPVNIGYRGERSQLLFFLAPGCPVCKSLLPAVKSIAKDNSGALDVIYVSDGDFAEQQALIEANGLQQATYVVGPEIGMTYQIGKLPYAVLIDQAGTLRAKGLVNSREHLDSLFETVHLGSASLQQFLHGDHPHAHDHHHDHAHPHSAQH</sequence>
<dbReference type="SUPFAM" id="SSF52833">
    <property type="entry name" value="Thioredoxin-like"/>
    <property type="match status" value="1"/>
</dbReference>
<dbReference type="AlphaFoldDB" id="A0A4D6XGY8"/>
<comment type="subcellular location">
    <subcellularLocation>
        <location evidence="2">Membrane</location>
        <topology evidence="2">Single-pass membrane protein</topology>
    </subcellularLocation>
</comment>
<dbReference type="OrthoDB" id="462848at2"/>
<feature type="compositionally biased region" description="Basic and acidic residues" evidence="8">
    <location>
        <begin position="192"/>
        <end position="203"/>
    </location>
</feature>
<evidence type="ECO:0000256" key="7">
    <source>
        <dbReference type="ARBA" id="ARBA00023136"/>
    </source>
</evidence>
<feature type="region of interest" description="Disordered" evidence="8">
    <location>
        <begin position="192"/>
        <end position="213"/>
    </location>
</feature>
<dbReference type="PROSITE" id="PS51352">
    <property type="entry name" value="THIOREDOXIN_2"/>
    <property type="match status" value="1"/>
</dbReference>
<name>A0A4D6XGY8_PSEPU</name>
<keyword evidence="6" id="KW-1133">Transmembrane helix</keyword>
<dbReference type="InterPro" id="IPR013740">
    <property type="entry name" value="Redoxin"/>
</dbReference>
<evidence type="ECO:0000256" key="2">
    <source>
        <dbReference type="ARBA" id="ARBA00004167"/>
    </source>
</evidence>
<dbReference type="Pfam" id="PF08534">
    <property type="entry name" value="Redoxin"/>
    <property type="match status" value="1"/>
</dbReference>
<accession>A0A4D6XGY8</accession>
<keyword evidence="5" id="KW-0812">Transmembrane</keyword>
<dbReference type="InterPro" id="IPR036249">
    <property type="entry name" value="Thioredoxin-like_sf"/>
</dbReference>
<dbReference type="InterPro" id="IPR013478">
    <property type="entry name" value="MeN_DH_accessory"/>
</dbReference>
<evidence type="ECO:0000256" key="4">
    <source>
        <dbReference type="ARBA" id="ARBA00019076"/>
    </source>
</evidence>
<protein>
    <recommendedName>
        <fullName evidence="4">Methylamine utilization protein MauD</fullName>
    </recommendedName>
</protein>
<evidence type="ECO:0000256" key="1">
    <source>
        <dbReference type="ARBA" id="ARBA00003475"/>
    </source>
</evidence>
<dbReference type="GO" id="GO:0016020">
    <property type="term" value="C:membrane"/>
    <property type="evidence" value="ECO:0007669"/>
    <property type="project" value="UniProtKB-SubCell"/>
</dbReference>
<comment type="function">
    <text evidence="1">May be specifically involved in the processing, transport, and/or maturation of the MADH beta-subunit.</text>
</comment>
<dbReference type="Proteomes" id="UP000298551">
    <property type="component" value="Chromosome"/>
</dbReference>
<dbReference type="GO" id="GO:0030416">
    <property type="term" value="P:methylamine metabolic process"/>
    <property type="evidence" value="ECO:0007669"/>
    <property type="project" value="InterPro"/>
</dbReference>
<evidence type="ECO:0000256" key="3">
    <source>
        <dbReference type="ARBA" id="ARBA00004856"/>
    </source>
</evidence>
<dbReference type="InterPro" id="IPR013766">
    <property type="entry name" value="Thioredoxin_domain"/>
</dbReference>
<dbReference type="RefSeq" id="WP_136914315.1">
    <property type="nucleotide sequence ID" value="NZ_CP039371.1"/>
</dbReference>
<gene>
    <name evidence="10" type="primary">mauD</name>
    <name evidence="10" type="ORF">E6B08_12655</name>
</gene>
<proteinExistence type="predicted"/>
<feature type="compositionally biased region" description="Basic residues" evidence="8">
    <location>
        <begin position="204"/>
        <end position="213"/>
    </location>
</feature>
<dbReference type="EMBL" id="CP039371">
    <property type="protein sequence ID" value="QCI12155.1"/>
    <property type="molecule type" value="Genomic_DNA"/>
</dbReference>
<feature type="domain" description="Thioredoxin" evidence="9">
    <location>
        <begin position="48"/>
        <end position="185"/>
    </location>
</feature>
<evidence type="ECO:0000313" key="11">
    <source>
        <dbReference type="Proteomes" id="UP000298551"/>
    </source>
</evidence>
<evidence type="ECO:0000256" key="8">
    <source>
        <dbReference type="SAM" id="MobiDB-lite"/>
    </source>
</evidence>
<evidence type="ECO:0000256" key="6">
    <source>
        <dbReference type="ARBA" id="ARBA00022989"/>
    </source>
</evidence>
<evidence type="ECO:0000313" key="10">
    <source>
        <dbReference type="EMBL" id="QCI12155.1"/>
    </source>
</evidence>